<evidence type="ECO:0000256" key="5">
    <source>
        <dbReference type="SAM" id="SignalP"/>
    </source>
</evidence>
<sequence>MRKVAGLKVFGALTGLALLTAACTTTDPNTGEVVRDNTKTNALIGAAVGAGLGYATNTNKGEQGRKNAVIGAGIGALAGAAVGNYMDKQQAELRKELAGTGIGVTRNGDNIILNMPSDVTFATGSATIDSGFYPTLNDVATVLNKYPSTYVDIVGHADSTGSDAINEPLSENRANSTAAYLTGRGVANQRLFVAGMGSRQPIASNATPEGRAKNRRVEITLRPVTE</sequence>
<dbReference type="PRINTS" id="PR01021">
    <property type="entry name" value="OMPADOMAIN"/>
</dbReference>
<dbReference type="PROSITE" id="PS51257">
    <property type="entry name" value="PROKAR_LIPOPROTEIN"/>
    <property type="match status" value="1"/>
</dbReference>
<dbReference type="InterPro" id="IPR036737">
    <property type="entry name" value="OmpA-like_sf"/>
</dbReference>
<feature type="chain" id="PRO_5046196399" evidence="5">
    <location>
        <begin position="22"/>
        <end position="226"/>
    </location>
</feature>
<comment type="caution">
    <text evidence="7">The sequence shown here is derived from an EMBL/GenBank/DDBJ whole genome shotgun (WGS) entry which is preliminary data.</text>
</comment>
<dbReference type="RefSeq" id="WP_272747187.1">
    <property type="nucleotide sequence ID" value="NZ_JAQQKX010000003.1"/>
</dbReference>
<feature type="domain" description="OmpA-like" evidence="6">
    <location>
        <begin position="108"/>
        <end position="225"/>
    </location>
</feature>
<dbReference type="InterPro" id="IPR006664">
    <property type="entry name" value="OMP_bac"/>
</dbReference>
<dbReference type="PROSITE" id="PS51123">
    <property type="entry name" value="OMPA_2"/>
    <property type="match status" value="1"/>
</dbReference>
<dbReference type="EMBL" id="JAQQKX010000003">
    <property type="protein sequence ID" value="MDC7682704.1"/>
    <property type="molecule type" value="Genomic_DNA"/>
</dbReference>
<evidence type="ECO:0000256" key="4">
    <source>
        <dbReference type="PROSITE-ProRule" id="PRU00473"/>
    </source>
</evidence>
<dbReference type="InterPro" id="IPR027367">
    <property type="entry name" value="Gly-zipper_YMGG"/>
</dbReference>
<proteinExistence type="predicted"/>
<name>A0ABT5HRU3_9CAUL</name>
<keyword evidence="5" id="KW-0732">Signal</keyword>
<dbReference type="PRINTS" id="PR01023">
    <property type="entry name" value="NAFLGMOTY"/>
</dbReference>
<dbReference type="CDD" id="cd07185">
    <property type="entry name" value="OmpA_C-like"/>
    <property type="match status" value="1"/>
</dbReference>
<dbReference type="Gene3D" id="3.30.1330.60">
    <property type="entry name" value="OmpA-like domain"/>
    <property type="match status" value="1"/>
</dbReference>
<keyword evidence="8" id="KW-1185">Reference proteome</keyword>
<evidence type="ECO:0000313" key="8">
    <source>
        <dbReference type="Proteomes" id="UP001214854"/>
    </source>
</evidence>
<dbReference type="SUPFAM" id="SSF103088">
    <property type="entry name" value="OmpA-like"/>
    <property type="match status" value="1"/>
</dbReference>
<keyword evidence="2 4" id="KW-0472">Membrane</keyword>
<protein>
    <submittedName>
        <fullName evidence="7">OmpA family protein</fullName>
    </submittedName>
</protein>
<reference evidence="7 8" key="1">
    <citation type="submission" date="2023-01" db="EMBL/GenBank/DDBJ databases">
        <title>Novel species of the genus Asticcacaulis isolated from rivers.</title>
        <authorList>
            <person name="Lu H."/>
        </authorList>
    </citation>
    <scope>NUCLEOTIDE SEQUENCE [LARGE SCALE GENOMIC DNA]</scope>
    <source>
        <strain evidence="7 8">BYS171W</strain>
    </source>
</reference>
<organism evidence="7 8">
    <name type="scientific">Asticcacaulis aquaticus</name>
    <dbReference type="NCBI Taxonomy" id="2984212"/>
    <lineage>
        <taxon>Bacteria</taxon>
        <taxon>Pseudomonadati</taxon>
        <taxon>Pseudomonadota</taxon>
        <taxon>Alphaproteobacteria</taxon>
        <taxon>Caulobacterales</taxon>
        <taxon>Caulobacteraceae</taxon>
        <taxon>Asticcacaulis</taxon>
    </lineage>
</organism>
<evidence type="ECO:0000256" key="3">
    <source>
        <dbReference type="ARBA" id="ARBA00023237"/>
    </source>
</evidence>
<dbReference type="Pfam" id="PF13441">
    <property type="entry name" value="Gly-zipper_YMGG"/>
    <property type="match status" value="1"/>
</dbReference>
<dbReference type="PANTHER" id="PTHR30329">
    <property type="entry name" value="STATOR ELEMENT OF FLAGELLAR MOTOR COMPLEX"/>
    <property type="match status" value="1"/>
</dbReference>
<feature type="signal peptide" evidence="5">
    <location>
        <begin position="1"/>
        <end position="21"/>
    </location>
</feature>
<evidence type="ECO:0000259" key="6">
    <source>
        <dbReference type="PROSITE" id="PS51123"/>
    </source>
</evidence>
<dbReference type="InterPro" id="IPR050330">
    <property type="entry name" value="Bact_OuterMem_StrucFunc"/>
</dbReference>
<evidence type="ECO:0000256" key="2">
    <source>
        <dbReference type="ARBA" id="ARBA00023136"/>
    </source>
</evidence>
<dbReference type="PANTHER" id="PTHR30329:SF21">
    <property type="entry name" value="LIPOPROTEIN YIAD-RELATED"/>
    <property type="match status" value="1"/>
</dbReference>
<dbReference type="InterPro" id="IPR006690">
    <property type="entry name" value="OMPA-like_CS"/>
</dbReference>
<dbReference type="PROSITE" id="PS01068">
    <property type="entry name" value="OMPA_1"/>
    <property type="match status" value="1"/>
</dbReference>
<keyword evidence="3" id="KW-0998">Cell outer membrane</keyword>
<accession>A0ABT5HRU3</accession>
<comment type="subcellular location">
    <subcellularLocation>
        <location evidence="1">Cell outer membrane</location>
    </subcellularLocation>
</comment>
<dbReference type="InterPro" id="IPR006665">
    <property type="entry name" value="OmpA-like"/>
</dbReference>
<evidence type="ECO:0000313" key="7">
    <source>
        <dbReference type="EMBL" id="MDC7682704.1"/>
    </source>
</evidence>
<evidence type="ECO:0000256" key="1">
    <source>
        <dbReference type="ARBA" id="ARBA00004442"/>
    </source>
</evidence>
<dbReference type="Proteomes" id="UP001214854">
    <property type="component" value="Unassembled WGS sequence"/>
</dbReference>
<gene>
    <name evidence="7" type="ORF">PQU92_05415</name>
</gene>
<dbReference type="Pfam" id="PF00691">
    <property type="entry name" value="OmpA"/>
    <property type="match status" value="1"/>
</dbReference>